<evidence type="ECO:0000313" key="4">
    <source>
        <dbReference type="Proteomes" id="UP000824062"/>
    </source>
</evidence>
<dbReference type="Gene3D" id="3.30.360.10">
    <property type="entry name" value="Dihydrodipicolinate Reductase, domain 2"/>
    <property type="match status" value="1"/>
</dbReference>
<organism evidence="3 4">
    <name type="scientific">Candidatus Olsenella pullistercoris</name>
    <dbReference type="NCBI Taxonomy" id="2838712"/>
    <lineage>
        <taxon>Bacteria</taxon>
        <taxon>Bacillati</taxon>
        <taxon>Actinomycetota</taxon>
        <taxon>Coriobacteriia</taxon>
        <taxon>Coriobacteriales</taxon>
        <taxon>Atopobiaceae</taxon>
        <taxon>Olsenella</taxon>
    </lineage>
</organism>
<evidence type="ECO:0000259" key="1">
    <source>
        <dbReference type="Pfam" id="PF01408"/>
    </source>
</evidence>
<dbReference type="InterPro" id="IPR000683">
    <property type="entry name" value="Gfo/Idh/MocA-like_OxRdtase_N"/>
</dbReference>
<reference evidence="3" key="2">
    <citation type="submission" date="2021-04" db="EMBL/GenBank/DDBJ databases">
        <authorList>
            <person name="Gilroy R."/>
        </authorList>
    </citation>
    <scope>NUCLEOTIDE SEQUENCE</scope>
    <source>
        <strain evidence="3">ChiHjej12B11-14209</strain>
    </source>
</reference>
<sequence>MNDKLKVAVVGAGIYGRNHLNGYTWNPRSELVAVCDLSEKIREQVEAEYGVKTYADLDELLTKEDVDAVSVATPDPYHKDPVLTAIKHGKDVLVEKPLATTSADAYEIIDAAEKAGVRVMVDYHKRWDPASIAVKNKLAEEGCGAPLRGYMRMDDIIDVPTNWLKWANASSPVHFLGTHCYDLIRWYMGCEVTEVYARGHKGLLESMGVDTYDTVTAMLQFENGCTWTVENSWIVPNGFAKADDSCTHIMCENTLIRVDSQRRGVEFFDAQKGYTPNIAFMQNNGGRLVGFGIEPMSDFVDCIQTGREFVAGLTDGLHAELIAEAVTKSVETHEAVRVEY</sequence>
<dbReference type="Pfam" id="PF22725">
    <property type="entry name" value="GFO_IDH_MocA_C3"/>
    <property type="match status" value="1"/>
</dbReference>
<dbReference type="Proteomes" id="UP000824062">
    <property type="component" value="Unassembled WGS sequence"/>
</dbReference>
<accession>A0A9D2EY26</accession>
<name>A0A9D2EY26_9ACTN</name>
<feature type="domain" description="GFO/IDH/MocA-like oxidoreductase" evidence="2">
    <location>
        <begin position="134"/>
        <end position="252"/>
    </location>
</feature>
<dbReference type="PANTHER" id="PTHR43377:SF1">
    <property type="entry name" value="BILIVERDIN REDUCTASE A"/>
    <property type="match status" value="1"/>
</dbReference>
<evidence type="ECO:0000259" key="2">
    <source>
        <dbReference type="Pfam" id="PF22725"/>
    </source>
</evidence>
<dbReference type="EMBL" id="DXBM01000032">
    <property type="protein sequence ID" value="HIZ46093.1"/>
    <property type="molecule type" value="Genomic_DNA"/>
</dbReference>
<gene>
    <name evidence="3" type="ORF">IAA19_03615</name>
</gene>
<comment type="caution">
    <text evidence="3">The sequence shown here is derived from an EMBL/GenBank/DDBJ whole genome shotgun (WGS) entry which is preliminary data.</text>
</comment>
<protein>
    <submittedName>
        <fullName evidence="3">Gfo/Idh/MocA family oxidoreductase</fullName>
    </submittedName>
</protein>
<dbReference type="Pfam" id="PF01408">
    <property type="entry name" value="GFO_IDH_MocA"/>
    <property type="match status" value="1"/>
</dbReference>
<dbReference type="SUPFAM" id="SSF55347">
    <property type="entry name" value="Glyceraldehyde-3-phosphate dehydrogenase-like, C-terminal domain"/>
    <property type="match status" value="1"/>
</dbReference>
<dbReference type="AlphaFoldDB" id="A0A9D2EY26"/>
<reference evidence="3" key="1">
    <citation type="journal article" date="2021" name="PeerJ">
        <title>Extensive microbial diversity within the chicken gut microbiome revealed by metagenomics and culture.</title>
        <authorList>
            <person name="Gilroy R."/>
            <person name="Ravi A."/>
            <person name="Getino M."/>
            <person name="Pursley I."/>
            <person name="Horton D.L."/>
            <person name="Alikhan N.F."/>
            <person name="Baker D."/>
            <person name="Gharbi K."/>
            <person name="Hall N."/>
            <person name="Watson M."/>
            <person name="Adriaenssens E.M."/>
            <person name="Foster-Nyarko E."/>
            <person name="Jarju S."/>
            <person name="Secka A."/>
            <person name="Antonio M."/>
            <person name="Oren A."/>
            <person name="Chaudhuri R.R."/>
            <person name="La Ragione R."/>
            <person name="Hildebrand F."/>
            <person name="Pallen M.J."/>
        </authorList>
    </citation>
    <scope>NUCLEOTIDE SEQUENCE</scope>
    <source>
        <strain evidence="3">ChiHjej12B11-14209</strain>
    </source>
</reference>
<dbReference type="InterPro" id="IPR055170">
    <property type="entry name" value="GFO_IDH_MocA-like_dom"/>
</dbReference>
<dbReference type="GO" id="GO:0000166">
    <property type="term" value="F:nucleotide binding"/>
    <property type="evidence" value="ECO:0007669"/>
    <property type="project" value="InterPro"/>
</dbReference>
<feature type="domain" description="Gfo/Idh/MocA-like oxidoreductase N-terminal" evidence="1">
    <location>
        <begin position="5"/>
        <end position="123"/>
    </location>
</feature>
<dbReference type="Gene3D" id="3.40.50.720">
    <property type="entry name" value="NAD(P)-binding Rossmann-like Domain"/>
    <property type="match status" value="1"/>
</dbReference>
<evidence type="ECO:0000313" key="3">
    <source>
        <dbReference type="EMBL" id="HIZ46093.1"/>
    </source>
</evidence>
<dbReference type="SUPFAM" id="SSF51735">
    <property type="entry name" value="NAD(P)-binding Rossmann-fold domains"/>
    <property type="match status" value="1"/>
</dbReference>
<proteinExistence type="predicted"/>
<dbReference type="InterPro" id="IPR036291">
    <property type="entry name" value="NAD(P)-bd_dom_sf"/>
</dbReference>
<dbReference type="InterPro" id="IPR051450">
    <property type="entry name" value="Gfo/Idh/MocA_Oxidoreductases"/>
</dbReference>
<dbReference type="PANTHER" id="PTHR43377">
    <property type="entry name" value="BILIVERDIN REDUCTASE A"/>
    <property type="match status" value="1"/>
</dbReference>